<dbReference type="PROSITE" id="PS00788">
    <property type="entry name" value="CHORISMATE_SYNTHASE_2"/>
    <property type="match status" value="1"/>
</dbReference>
<feature type="binding site" evidence="7">
    <location>
        <position position="252"/>
    </location>
    <ligand>
        <name>FMN</name>
        <dbReference type="ChEBI" id="CHEBI:58210"/>
    </ligand>
</feature>
<dbReference type="GO" id="GO:0008652">
    <property type="term" value="P:amino acid biosynthetic process"/>
    <property type="evidence" value="ECO:0007669"/>
    <property type="project" value="UniProtKB-KW"/>
</dbReference>
<dbReference type="InterPro" id="IPR020541">
    <property type="entry name" value="Chorismate_synthase_CS"/>
</dbReference>
<dbReference type="FunCoup" id="A0A7G1GA66">
    <property type="interactions" value="340"/>
</dbReference>
<evidence type="ECO:0000313" key="9">
    <source>
        <dbReference type="Proteomes" id="UP000516361"/>
    </source>
</evidence>
<evidence type="ECO:0000256" key="3">
    <source>
        <dbReference type="ARBA" id="ARBA00013036"/>
    </source>
</evidence>
<comment type="subunit">
    <text evidence="7">Homotetramer.</text>
</comment>
<keyword evidence="4 7" id="KW-0028">Amino-acid biosynthesis</keyword>
<keyword evidence="7" id="KW-0288">FMN</keyword>
<dbReference type="EC" id="4.2.3.5" evidence="3 7"/>
<keyword evidence="7" id="KW-0521">NADP</keyword>
<dbReference type="InterPro" id="IPR035904">
    <property type="entry name" value="Chorismate_synth_AroC_sf"/>
</dbReference>
<comment type="similarity">
    <text evidence="2 7">Belongs to the chorismate synthase family.</text>
</comment>
<dbReference type="Pfam" id="PF01264">
    <property type="entry name" value="Chorismate_synt"/>
    <property type="match status" value="1"/>
</dbReference>
<dbReference type="Gene3D" id="3.60.150.10">
    <property type="entry name" value="Chorismate synthase AroC"/>
    <property type="match status" value="2"/>
</dbReference>
<dbReference type="PANTHER" id="PTHR21085:SF0">
    <property type="entry name" value="CHORISMATE SYNTHASE"/>
    <property type="match status" value="1"/>
</dbReference>
<evidence type="ECO:0000256" key="6">
    <source>
        <dbReference type="ARBA" id="ARBA00023239"/>
    </source>
</evidence>
<dbReference type="GO" id="GO:0005829">
    <property type="term" value="C:cytosol"/>
    <property type="evidence" value="ECO:0007669"/>
    <property type="project" value="TreeGrafter"/>
</dbReference>
<dbReference type="EMBL" id="AP018712">
    <property type="protein sequence ID" value="BBE31012.1"/>
    <property type="molecule type" value="Genomic_DNA"/>
</dbReference>
<comment type="caution">
    <text evidence="7">Lacks conserved residue(s) required for the propagation of feature annotation.</text>
</comment>
<feature type="binding site" evidence="7">
    <location>
        <begin position="123"/>
        <end position="125"/>
    </location>
    <ligand>
        <name>FMN</name>
        <dbReference type="ChEBI" id="CHEBI:58210"/>
    </ligand>
</feature>
<dbReference type="GO" id="GO:0010181">
    <property type="term" value="F:FMN binding"/>
    <property type="evidence" value="ECO:0007669"/>
    <property type="project" value="TreeGrafter"/>
</dbReference>
<dbReference type="InterPro" id="IPR000453">
    <property type="entry name" value="Chorismate_synth"/>
</dbReference>
<dbReference type="RefSeq" id="WP_190613309.1">
    <property type="nucleotide sequence ID" value="NZ_AP018712.1"/>
</dbReference>
<dbReference type="Proteomes" id="UP000516361">
    <property type="component" value="Chromosome"/>
</dbReference>
<feature type="binding site" evidence="7">
    <location>
        <begin position="267"/>
        <end position="271"/>
    </location>
    <ligand>
        <name>FMN</name>
        <dbReference type="ChEBI" id="CHEBI:58210"/>
    </ligand>
</feature>
<dbReference type="HAMAP" id="MF_00300">
    <property type="entry name" value="Chorismate_synth"/>
    <property type="match status" value="1"/>
</dbReference>
<proteinExistence type="inferred from homology"/>
<evidence type="ECO:0000256" key="4">
    <source>
        <dbReference type="ARBA" id="ARBA00022605"/>
    </source>
</evidence>
<dbReference type="UniPathway" id="UPA00053">
    <property type="reaction ID" value="UER00090"/>
</dbReference>
<name>A0A7G1GA66_9BACT</name>
<comment type="pathway">
    <text evidence="1 7">Metabolic intermediate biosynthesis; chorismate biosynthesis; chorismate from D-erythrose 4-phosphate and phosphoenolpyruvate: step 7/7.</text>
</comment>
<organism evidence="8 9">
    <name type="scientific">Tepiditoga spiralis</name>
    <dbReference type="NCBI Taxonomy" id="2108365"/>
    <lineage>
        <taxon>Bacteria</taxon>
        <taxon>Thermotogati</taxon>
        <taxon>Thermotogota</taxon>
        <taxon>Thermotogae</taxon>
        <taxon>Petrotogales</taxon>
        <taxon>Petrotogaceae</taxon>
        <taxon>Tepiditoga</taxon>
    </lineage>
</organism>
<dbReference type="PROSITE" id="PS00787">
    <property type="entry name" value="CHORISMATE_SYNTHASE_1"/>
    <property type="match status" value="1"/>
</dbReference>
<dbReference type="InParanoid" id="A0A7G1GA66"/>
<keyword evidence="6 7" id="KW-0456">Lyase</keyword>
<keyword evidence="5 7" id="KW-0057">Aromatic amino acid biosynthesis</keyword>
<feature type="binding site" evidence="7">
    <location>
        <position position="46"/>
    </location>
    <ligand>
        <name>NADP(+)</name>
        <dbReference type="ChEBI" id="CHEBI:58349"/>
    </ligand>
</feature>
<sequence>MNSFGTIFKVSIFGESHGVGVGVIIDGCPPGISLSKEDFIEDLRKRKSGTLGTTKRIEDDEPEFLSGIFKGKTTGAPITIFFKNKNIKSKDYDEFKNIPRPGHADFVAMKKYNNFNDYRGSGHFSGRLTLGLVAAGVIAKKIIKPICINAILIEVNGNKNIDEEIRRAIKLNDSVGGIVEVIGKNMMNGLGEPFFESVESKISSIIFSIPGIKGIEFGCGFNCTKMYGSQVNDAILNENGKTKTNNSGGINGGITNGNDLIFRVAVKPTSSISKIQETFNLKTKQMDNLQIKGRHDTCFALRVPVVLEAVTAIAITDFVLIKKGEE</sequence>
<dbReference type="CDD" id="cd07304">
    <property type="entry name" value="Chorismate_synthase"/>
    <property type="match status" value="1"/>
</dbReference>
<comment type="function">
    <text evidence="7">Catalyzes the anti-1,4-elimination of the C-3 phosphate and the C-6 proR hydrogen from 5-enolpyruvylshikimate-3-phosphate (EPSP) to yield chorismate, which is the branch point compound that serves as the starting substrate for the three terminal pathways of aromatic amino acid biosynthesis. This reaction introduces a second double bond into the aromatic ring system.</text>
</comment>
<protein>
    <recommendedName>
        <fullName evidence="3 7">Chorismate synthase</fullName>
        <shortName evidence="7">CS</shortName>
        <ecNumber evidence="3 7">4.2.3.5</ecNumber>
    </recommendedName>
    <alternativeName>
        <fullName evidence="7">5-enolpyruvylshikimate-3-phosphate phospholyase</fullName>
    </alternativeName>
</protein>
<dbReference type="PANTHER" id="PTHR21085">
    <property type="entry name" value="CHORISMATE SYNTHASE"/>
    <property type="match status" value="1"/>
</dbReference>
<dbReference type="GO" id="GO:0009073">
    <property type="term" value="P:aromatic amino acid family biosynthetic process"/>
    <property type="evidence" value="ECO:0007669"/>
    <property type="project" value="UniProtKB-KW"/>
</dbReference>
<evidence type="ECO:0000256" key="7">
    <source>
        <dbReference type="HAMAP-Rule" id="MF_00300"/>
    </source>
</evidence>
<dbReference type="GO" id="GO:0009423">
    <property type="term" value="P:chorismate biosynthetic process"/>
    <property type="evidence" value="ECO:0007669"/>
    <property type="project" value="UniProtKB-UniRule"/>
</dbReference>
<keyword evidence="9" id="KW-1185">Reference proteome</keyword>
<evidence type="ECO:0000256" key="2">
    <source>
        <dbReference type="ARBA" id="ARBA00008014"/>
    </source>
</evidence>
<keyword evidence="7" id="KW-0274">FAD</keyword>
<feature type="binding site" evidence="7">
    <location>
        <position position="294"/>
    </location>
    <ligand>
        <name>FMN</name>
        <dbReference type="ChEBI" id="CHEBI:58210"/>
    </ligand>
</feature>
<dbReference type="PIRSF" id="PIRSF001456">
    <property type="entry name" value="Chorismate_synth"/>
    <property type="match status" value="1"/>
</dbReference>
<dbReference type="AlphaFoldDB" id="A0A7G1GA66"/>
<dbReference type="SUPFAM" id="SSF103263">
    <property type="entry name" value="Chorismate synthase, AroC"/>
    <property type="match status" value="1"/>
</dbReference>
<accession>A0A7G1GA66</accession>
<comment type="catalytic activity">
    <reaction evidence="7">
        <text>5-O-(1-carboxyvinyl)-3-phosphoshikimate = chorismate + phosphate</text>
        <dbReference type="Rhea" id="RHEA:21020"/>
        <dbReference type="ChEBI" id="CHEBI:29748"/>
        <dbReference type="ChEBI" id="CHEBI:43474"/>
        <dbReference type="ChEBI" id="CHEBI:57701"/>
        <dbReference type="EC" id="4.2.3.5"/>
    </reaction>
</comment>
<comment type="cofactor">
    <cofactor evidence="7">
        <name>FMNH2</name>
        <dbReference type="ChEBI" id="CHEBI:57618"/>
    </cofactor>
    <text evidence="7">Reduced FMN (FMNH(2)).</text>
</comment>
<dbReference type="GO" id="GO:0004107">
    <property type="term" value="F:chorismate synthase activity"/>
    <property type="evidence" value="ECO:0007669"/>
    <property type="project" value="UniProtKB-UniRule"/>
</dbReference>
<evidence type="ECO:0000256" key="1">
    <source>
        <dbReference type="ARBA" id="ARBA00005044"/>
    </source>
</evidence>
<evidence type="ECO:0000313" key="8">
    <source>
        <dbReference type="EMBL" id="BBE31012.1"/>
    </source>
</evidence>
<reference evidence="8 9" key="1">
    <citation type="submission" date="2018-06" db="EMBL/GenBank/DDBJ databases">
        <title>Genome sequencing of Oceanotoga sp. sy52.</title>
        <authorList>
            <person name="Mori K."/>
        </authorList>
    </citation>
    <scope>NUCLEOTIDE SEQUENCE [LARGE SCALE GENOMIC DNA]</scope>
    <source>
        <strain evidence="9">sy52</strain>
    </source>
</reference>
<evidence type="ECO:0000256" key="5">
    <source>
        <dbReference type="ARBA" id="ARBA00023141"/>
    </source>
</evidence>
<dbReference type="KEGG" id="ocy:OSSY52_11530"/>
<gene>
    <name evidence="7 8" type="primary">aroC</name>
    <name evidence="8" type="ORF">OSSY52_11530</name>
</gene>
<keyword evidence="7" id="KW-0285">Flavoprotein</keyword>